<dbReference type="PROSITE" id="PS50885">
    <property type="entry name" value="HAMP"/>
    <property type="match status" value="1"/>
</dbReference>
<dbReference type="SMART" id="SM00387">
    <property type="entry name" value="HATPase_c"/>
    <property type="match status" value="1"/>
</dbReference>
<accession>A0A6V8L5Z7</accession>
<feature type="domain" description="Histidine kinase" evidence="11">
    <location>
        <begin position="328"/>
        <end position="542"/>
    </location>
</feature>
<dbReference type="SUPFAM" id="SSF55874">
    <property type="entry name" value="ATPase domain of HSP90 chaperone/DNA topoisomerase II/histidine kinase"/>
    <property type="match status" value="1"/>
</dbReference>
<dbReference type="Gene3D" id="3.30.565.10">
    <property type="entry name" value="Histidine kinase-like ATPase, C-terminal domain"/>
    <property type="match status" value="1"/>
</dbReference>
<dbReference type="EMBL" id="BLPG01000001">
    <property type="protein sequence ID" value="GFJ90251.1"/>
    <property type="molecule type" value="Genomic_DNA"/>
</dbReference>
<evidence type="ECO:0000259" key="12">
    <source>
        <dbReference type="PROSITE" id="PS50885"/>
    </source>
</evidence>
<keyword evidence="8" id="KW-0472">Membrane</keyword>
<dbReference type="InterPro" id="IPR005467">
    <property type="entry name" value="His_kinase_dom"/>
</dbReference>
<keyword evidence="7 13" id="KW-0418">Kinase</keyword>
<keyword evidence="8" id="KW-1133">Transmembrane helix</keyword>
<name>A0A6V8L5Z7_9ACTN</name>
<keyword evidence="5" id="KW-0808">Transferase</keyword>
<feature type="region of interest" description="Disordered" evidence="10">
    <location>
        <begin position="545"/>
        <end position="566"/>
    </location>
</feature>
<reference evidence="13 14" key="1">
    <citation type="submission" date="2020-03" db="EMBL/GenBank/DDBJ databases">
        <title>Whole genome shotgun sequence of Phytohabitans rumicis NBRC 108638.</title>
        <authorList>
            <person name="Komaki H."/>
            <person name="Tamura T."/>
        </authorList>
    </citation>
    <scope>NUCLEOTIDE SEQUENCE [LARGE SCALE GENOMIC DNA]</scope>
    <source>
        <strain evidence="13 14">NBRC 108638</strain>
    </source>
</reference>
<comment type="caution">
    <text evidence="13">The sequence shown here is derived from an EMBL/GenBank/DDBJ whole genome shotgun (WGS) entry which is preliminary data.</text>
</comment>
<comment type="subcellular location">
    <subcellularLocation>
        <location evidence="2">Cell membrane</location>
    </subcellularLocation>
</comment>
<sequence length="566" mass="59493">MSFRLRVLALVMLVAVTAIGATAWLTLRQASQQITESDRADQRVVQLVHDQLLSYGQRHGTWEGVPSTVIDLGQQTGERIHLASETGVVVSDTDQLDGRTARPLGSDVTLVDPRPTITLPTNGDPSGSVLKSITVYRLGVRFAACLTRSGYDVTMTSGALGVPGFAAAAGTDKTAEADCQERAREPGRDLAVDQQRIEACHAGVEFEPLSTCLARVFTDQISDVAAVPLRVTIGVVGEQQSPLQAGPMLAAAAGVAVLAIAGTALLSRRVLRPIARLTEAAGRLGKGDLSSRVAVVGSDEVAELGRSFNRMADSLQRGEERQRRLVADVAHELRTPLANLRGYLEALKDGVIAPDVDLFASLHEEAVLQQRIVNDLQDLALAEAGTLNYHRTVIDLAELMETSRAAHHAVAESAGVRLVVAAVSPVLVHADPDRLRQVLGNLVTNALRATPAGGSVTLAAAPVGPSVVVRVADTGTGIAARSLPYVFDRFWRADSARGRRTGGSGLGLAIARQIVTDHGGTITVASELGVGTTFTITLPPLAAPPFTPAAASQPRHSVPAESPRSA</sequence>
<dbReference type="SUPFAM" id="SSF47384">
    <property type="entry name" value="Homodimeric domain of signal transducing histidine kinase"/>
    <property type="match status" value="1"/>
</dbReference>
<dbReference type="InterPro" id="IPR036097">
    <property type="entry name" value="HisK_dim/P_sf"/>
</dbReference>
<dbReference type="Gene3D" id="1.10.287.130">
    <property type="match status" value="1"/>
</dbReference>
<dbReference type="PRINTS" id="PR00344">
    <property type="entry name" value="BCTRLSENSOR"/>
</dbReference>
<keyword evidence="9" id="KW-0902">Two-component regulatory system</keyword>
<dbReference type="GO" id="GO:0005886">
    <property type="term" value="C:plasma membrane"/>
    <property type="evidence" value="ECO:0007669"/>
    <property type="project" value="UniProtKB-SubCell"/>
</dbReference>
<dbReference type="InterPro" id="IPR003661">
    <property type="entry name" value="HisK_dim/P_dom"/>
</dbReference>
<dbReference type="SMART" id="SM00388">
    <property type="entry name" value="HisKA"/>
    <property type="match status" value="1"/>
</dbReference>
<evidence type="ECO:0000259" key="11">
    <source>
        <dbReference type="PROSITE" id="PS50109"/>
    </source>
</evidence>
<dbReference type="InterPro" id="IPR036890">
    <property type="entry name" value="HATPase_C_sf"/>
</dbReference>
<gene>
    <name evidence="13" type="ORF">Prum_038930</name>
</gene>
<dbReference type="Pfam" id="PF00672">
    <property type="entry name" value="HAMP"/>
    <property type="match status" value="1"/>
</dbReference>
<dbReference type="EC" id="2.7.13.3" evidence="3"/>
<keyword evidence="14" id="KW-1185">Reference proteome</keyword>
<dbReference type="SUPFAM" id="SSF158472">
    <property type="entry name" value="HAMP domain-like"/>
    <property type="match status" value="1"/>
</dbReference>
<dbReference type="PANTHER" id="PTHR43711:SF1">
    <property type="entry name" value="HISTIDINE KINASE 1"/>
    <property type="match status" value="1"/>
</dbReference>
<dbReference type="PANTHER" id="PTHR43711">
    <property type="entry name" value="TWO-COMPONENT HISTIDINE KINASE"/>
    <property type="match status" value="1"/>
</dbReference>
<dbReference type="RefSeq" id="WP_173077642.1">
    <property type="nucleotide sequence ID" value="NZ_BAABJB010000024.1"/>
</dbReference>
<comment type="catalytic activity">
    <reaction evidence="1">
        <text>ATP + protein L-histidine = ADP + protein N-phospho-L-histidine.</text>
        <dbReference type="EC" id="2.7.13.3"/>
    </reaction>
</comment>
<dbReference type="Gene3D" id="1.10.8.500">
    <property type="entry name" value="HAMP domain in histidine kinase"/>
    <property type="match status" value="1"/>
</dbReference>
<evidence type="ECO:0000256" key="9">
    <source>
        <dbReference type="ARBA" id="ARBA00023012"/>
    </source>
</evidence>
<evidence type="ECO:0000256" key="6">
    <source>
        <dbReference type="ARBA" id="ARBA00022692"/>
    </source>
</evidence>
<dbReference type="SMART" id="SM00304">
    <property type="entry name" value="HAMP"/>
    <property type="match status" value="1"/>
</dbReference>
<dbReference type="InterPro" id="IPR050736">
    <property type="entry name" value="Sensor_HK_Regulatory"/>
</dbReference>
<evidence type="ECO:0000313" key="14">
    <source>
        <dbReference type="Proteomes" id="UP000482960"/>
    </source>
</evidence>
<feature type="domain" description="HAMP" evidence="12">
    <location>
        <begin position="268"/>
        <end position="320"/>
    </location>
</feature>
<dbReference type="Proteomes" id="UP000482960">
    <property type="component" value="Unassembled WGS sequence"/>
</dbReference>
<keyword evidence="6" id="KW-0812">Transmembrane</keyword>
<evidence type="ECO:0000256" key="1">
    <source>
        <dbReference type="ARBA" id="ARBA00000085"/>
    </source>
</evidence>
<dbReference type="CDD" id="cd00075">
    <property type="entry name" value="HATPase"/>
    <property type="match status" value="1"/>
</dbReference>
<dbReference type="Pfam" id="PF02518">
    <property type="entry name" value="HATPase_c"/>
    <property type="match status" value="1"/>
</dbReference>
<evidence type="ECO:0000256" key="7">
    <source>
        <dbReference type="ARBA" id="ARBA00022777"/>
    </source>
</evidence>
<dbReference type="Pfam" id="PF00512">
    <property type="entry name" value="HisKA"/>
    <property type="match status" value="1"/>
</dbReference>
<organism evidence="13 14">
    <name type="scientific">Phytohabitans rumicis</name>
    <dbReference type="NCBI Taxonomy" id="1076125"/>
    <lineage>
        <taxon>Bacteria</taxon>
        <taxon>Bacillati</taxon>
        <taxon>Actinomycetota</taxon>
        <taxon>Actinomycetes</taxon>
        <taxon>Micromonosporales</taxon>
        <taxon>Micromonosporaceae</taxon>
    </lineage>
</organism>
<dbReference type="InterPro" id="IPR004358">
    <property type="entry name" value="Sig_transdc_His_kin-like_C"/>
</dbReference>
<evidence type="ECO:0000256" key="10">
    <source>
        <dbReference type="SAM" id="MobiDB-lite"/>
    </source>
</evidence>
<evidence type="ECO:0000256" key="3">
    <source>
        <dbReference type="ARBA" id="ARBA00012438"/>
    </source>
</evidence>
<evidence type="ECO:0000256" key="5">
    <source>
        <dbReference type="ARBA" id="ARBA00022679"/>
    </source>
</evidence>
<dbReference type="InterPro" id="IPR003660">
    <property type="entry name" value="HAMP_dom"/>
</dbReference>
<evidence type="ECO:0000313" key="13">
    <source>
        <dbReference type="EMBL" id="GFJ90251.1"/>
    </source>
</evidence>
<dbReference type="CDD" id="cd06225">
    <property type="entry name" value="HAMP"/>
    <property type="match status" value="1"/>
</dbReference>
<reference evidence="13 14" key="2">
    <citation type="submission" date="2020-03" db="EMBL/GenBank/DDBJ databases">
        <authorList>
            <person name="Ichikawa N."/>
            <person name="Kimura A."/>
            <person name="Kitahashi Y."/>
            <person name="Uohara A."/>
        </authorList>
    </citation>
    <scope>NUCLEOTIDE SEQUENCE [LARGE SCALE GENOMIC DNA]</scope>
    <source>
        <strain evidence="13 14">NBRC 108638</strain>
    </source>
</reference>
<protein>
    <recommendedName>
        <fullName evidence="3">histidine kinase</fullName>
        <ecNumber evidence="3">2.7.13.3</ecNumber>
    </recommendedName>
</protein>
<proteinExistence type="predicted"/>
<evidence type="ECO:0000256" key="8">
    <source>
        <dbReference type="ARBA" id="ARBA00022989"/>
    </source>
</evidence>
<dbReference type="AlphaFoldDB" id="A0A6V8L5Z7"/>
<dbReference type="FunFam" id="3.30.565.10:FF:000006">
    <property type="entry name" value="Sensor histidine kinase WalK"/>
    <property type="match status" value="1"/>
</dbReference>
<dbReference type="PROSITE" id="PS50109">
    <property type="entry name" value="HIS_KIN"/>
    <property type="match status" value="1"/>
</dbReference>
<evidence type="ECO:0000256" key="4">
    <source>
        <dbReference type="ARBA" id="ARBA00022553"/>
    </source>
</evidence>
<evidence type="ECO:0000256" key="2">
    <source>
        <dbReference type="ARBA" id="ARBA00004236"/>
    </source>
</evidence>
<dbReference type="GO" id="GO:0000155">
    <property type="term" value="F:phosphorelay sensor kinase activity"/>
    <property type="evidence" value="ECO:0007669"/>
    <property type="project" value="InterPro"/>
</dbReference>
<keyword evidence="4" id="KW-0597">Phosphoprotein</keyword>
<dbReference type="InterPro" id="IPR003594">
    <property type="entry name" value="HATPase_dom"/>
</dbReference>
<dbReference type="CDD" id="cd00082">
    <property type="entry name" value="HisKA"/>
    <property type="match status" value="1"/>
</dbReference>